<keyword evidence="2" id="KW-1185">Reference proteome</keyword>
<sequence length="192" mass="21599">MTTRRGSDEPKVIARFSQLTGGSGVNAVLKHEAVESKRDFEGREHQPSSVCDDLGNSSPETDGSSSVSINEDECEMESGSTDVVRIPLVDDLLERLNNAKLRPDPLAKGGIFSRKNYCLWDITLLGLTGSLVGIGTRPTLPYGEITYRRFEKFFENDRQKRKTSEGRNKEMKRRGLFDAPFVQKRKRLLAFE</sequence>
<dbReference type="WBParaSite" id="ALUE_0001480401-mRNA-1">
    <property type="protein sequence ID" value="ALUE_0001480401-mRNA-1"/>
    <property type="gene ID" value="ALUE_0001480401"/>
</dbReference>
<proteinExistence type="predicted"/>
<evidence type="ECO:0000313" key="2">
    <source>
        <dbReference type="Proteomes" id="UP000036681"/>
    </source>
</evidence>
<dbReference type="AlphaFoldDB" id="A0A0M3IAZ1"/>
<reference evidence="3" key="1">
    <citation type="submission" date="2017-02" db="UniProtKB">
        <authorList>
            <consortium name="WormBaseParasite"/>
        </authorList>
    </citation>
    <scope>IDENTIFICATION</scope>
</reference>
<protein>
    <submittedName>
        <fullName evidence="3">Uncharacterized protein</fullName>
    </submittedName>
</protein>
<feature type="compositionally biased region" description="Basic and acidic residues" evidence="1">
    <location>
        <begin position="36"/>
        <end position="46"/>
    </location>
</feature>
<organism evidence="2 3">
    <name type="scientific">Ascaris lumbricoides</name>
    <name type="common">Giant roundworm</name>
    <dbReference type="NCBI Taxonomy" id="6252"/>
    <lineage>
        <taxon>Eukaryota</taxon>
        <taxon>Metazoa</taxon>
        <taxon>Ecdysozoa</taxon>
        <taxon>Nematoda</taxon>
        <taxon>Chromadorea</taxon>
        <taxon>Rhabditida</taxon>
        <taxon>Spirurina</taxon>
        <taxon>Ascaridomorpha</taxon>
        <taxon>Ascaridoidea</taxon>
        <taxon>Ascarididae</taxon>
        <taxon>Ascaris</taxon>
    </lineage>
</organism>
<name>A0A0M3IAZ1_ASCLU</name>
<dbReference type="Proteomes" id="UP000036681">
    <property type="component" value="Unplaced"/>
</dbReference>
<feature type="compositionally biased region" description="Polar residues" evidence="1">
    <location>
        <begin position="55"/>
        <end position="69"/>
    </location>
</feature>
<feature type="region of interest" description="Disordered" evidence="1">
    <location>
        <begin position="36"/>
        <end position="77"/>
    </location>
</feature>
<evidence type="ECO:0000256" key="1">
    <source>
        <dbReference type="SAM" id="MobiDB-lite"/>
    </source>
</evidence>
<accession>A0A0M3IAZ1</accession>
<evidence type="ECO:0000313" key="3">
    <source>
        <dbReference type="WBParaSite" id="ALUE_0001480401-mRNA-1"/>
    </source>
</evidence>